<dbReference type="EMBL" id="CP029193">
    <property type="protein sequence ID" value="QES28962.1"/>
    <property type="molecule type" value="Genomic_DNA"/>
</dbReference>
<accession>A0A5P2BEP5</accession>
<dbReference type="Proteomes" id="UP000323046">
    <property type="component" value="Chromosome"/>
</dbReference>
<evidence type="ECO:0000313" key="1">
    <source>
        <dbReference type="EMBL" id="QES28962.1"/>
    </source>
</evidence>
<organism evidence="1 2">
    <name type="scientific">Streptomyces venezuelae</name>
    <dbReference type="NCBI Taxonomy" id="54571"/>
    <lineage>
        <taxon>Bacteria</taxon>
        <taxon>Bacillati</taxon>
        <taxon>Actinomycetota</taxon>
        <taxon>Actinomycetes</taxon>
        <taxon>Kitasatosporales</taxon>
        <taxon>Streptomycetaceae</taxon>
        <taxon>Streptomyces</taxon>
    </lineage>
</organism>
<protein>
    <submittedName>
        <fullName evidence="1">Uncharacterized protein</fullName>
    </submittedName>
</protein>
<evidence type="ECO:0000313" key="2">
    <source>
        <dbReference type="Proteomes" id="UP000323046"/>
    </source>
</evidence>
<proteinExistence type="predicted"/>
<reference evidence="1 2" key="1">
    <citation type="submission" date="2018-05" db="EMBL/GenBank/DDBJ databases">
        <title>Streptomyces venezuelae.</title>
        <authorList>
            <person name="Kim W."/>
            <person name="Lee N."/>
            <person name="Cho B.-K."/>
        </authorList>
    </citation>
    <scope>NUCLEOTIDE SEQUENCE [LARGE SCALE GENOMIC DNA]</scope>
    <source>
        <strain evidence="1 2">ATCC 14583</strain>
    </source>
</reference>
<name>A0A5P2BEP5_STRVZ</name>
<keyword evidence="2" id="KW-1185">Reference proteome</keyword>
<sequence length="112" mass="11779">MFGTKRELMVIALRDTDAVADELRAALATADDRDRPGLERAVEILARTAAVPDTEVRGRWALNQMAAAGHTGPADSVHAVKALRQAEPGLSLVAAVQLSKEAAALQATLPQA</sequence>
<gene>
    <name evidence="1" type="ORF">DEJ47_23245</name>
</gene>
<dbReference type="AlphaFoldDB" id="A0A5P2BEP5"/>
<dbReference type="RefSeq" id="WP_150171255.1">
    <property type="nucleotide sequence ID" value="NZ_CP029193.1"/>
</dbReference>
<dbReference type="OrthoDB" id="3235632at2"/>